<dbReference type="Proteomes" id="UP000694941">
    <property type="component" value="Unplaced"/>
</dbReference>
<proteinExistence type="predicted"/>
<accession>A0ABM1SX04</accession>
<feature type="region of interest" description="Disordered" evidence="1">
    <location>
        <begin position="172"/>
        <end position="224"/>
    </location>
</feature>
<keyword evidence="2" id="KW-1185">Reference proteome</keyword>
<name>A0ABM1SX04_LIMPO</name>
<evidence type="ECO:0000313" key="3">
    <source>
        <dbReference type="RefSeq" id="XP_022248160.1"/>
    </source>
</evidence>
<organism evidence="2 3">
    <name type="scientific">Limulus polyphemus</name>
    <name type="common">Atlantic horseshoe crab</name>
    <dbReference type="NCBI Taxonomy" id="6850"/>
    <lineage>
        <taxon>Eukaryota</taxon>
        <taxon>Metazoa</taxon>
        <taxon>Ecdysozoa</taxon>
        <taxon>Arthropoda</taxon>
        <taxon>Chelicerata</taxon>
        <taxon>Merostomata</taxon>
        <taxon>Xiphosura</taxon>
        <taxon>Limulidae</taxon>
        <taxon>Limulus</taxon>
    </lineage>
</organism>
<dbReference type="RefSeq" id="XP_022248160.1">
    <property type="nucleotide sequence ID" value="XM_022392452.1"/>
</dbReference>
<gene>
    <name evidence="3" type="primary">LOC111087088</name>
</gene>
<reference evidence="3" key="1">
    <citation type="submission" date="2025-08" db="UniProtKB">
        <authorList>
            <consortium name="RefSeq"/>
        </authorList>
    </citation>
    <scope>IDENTIFICATION</scope>
    <source>
        <tissue evidence="3">Muscle</tissue>
    </source>
</reference>
<sequence>MVSGYATCSEKTIRLIHPAHKKGWFGVFPRTEKKENELGQYKMEKKPDVCDKTLGNAVDVSDPKLTRIEVVTHGSSLVMQSDNSSSRSQVLNVDSIDSIKAITVKEDTESHRSGEQTTTEQDTLQFVSDDAVLEVEEMTRVSRYHPISELSPATKKLVELDESNELIKTLNKRRKSSVEGSISHMQSQLISTAREEPSNSQEQKTAKEESYLEEGSFTNQNIIV</sequence>
<protein>
    <submittedName>
        <fullName evidence="3">Uncharacterized protein LOC111087088</fullName>
    </submittedName>
</protein>
<evidence type="ECO:0000256" key="1">
    <source>
        <dbReference type="SAM" id="MobiDB-lite"/>
    </source>
</evidence>
<evidence type="ECO:0000313" key="2">
    <source>
        <dbReference type="Proteomes" id="UP000694941"/>
    </source>
</evidence>
<dbReference type="GeneID" id="111087088"/>
<feature type="compositionally biased region" description="Polar residues" evidence="1">
    <location>
        <begin position="178"/>
        <end position="191"/>
    </location>
</feature>